<accession>W4F247</accession>
<dbReference type="AlphaFoldDB" id="W4F247"/>
<dbReference type="RefSeq" id="WP_038181706.1">
    <property type="nucleotide sequence ID" value="NZ_ASQA01000013.1"/>
</dbReference>
<evidence type="ECO:0000313" key="2">
    <source>
        <dbReference type="Proteomes" id="UP000019062"/>
    </source>
</evidence>
<proteinExistence type="predicted"/>
<name>W4F247_9BACL</name>
<comment type="caution">
    <text evidence="1">The sequence shown here is derived from an EMBL/GenBank/DDBJ whole genome shotgun (WGS) entry which is preliminary data.</text>
</comment>
<gene>
    <name evidence="1" type="ORF">C176_06757</name>
</gene>
<sequence length="78" mass="8989">MKFIEIGIGNTWIVRTETELEDGSEFEERGIIGPIILKSVYLRIWLFKTVVILDSKEGLKKLKKKRNSLKLVLGIQSK</sequence>
<keyword evidence="2" id="KW-1185">Reference proteome</keyword>
<dbReference type="EMBL" id="ASQA01000013">
    <property type="protein sequence ID" value="ETT86392.1"/>
    <property type="molecule type" value="Genomic_DNA"/>
</dbReference>
<dbReference type="InterPro" id="IPR025009">
    <property type="entry name" value="DUF3977"/>
</dbReference>
<evidence type="ECO:0000313" key="1">
    <source>
        <dbReference type="EMBL" id="ETT86392.1"/>
    </source>
</evidence>
<dbReference type="Pfam" id="PF13122">
    <property type="entry name" value="DUF3977"/>
    <property type="match status" value="1"/>
</dbReference>
<evidence type="ECO:0008006" key="3">
    <source>
        <dbReference type="Google" id="ProtNLM"/>
    </source>
</evidence>
<dbReference type="Proteomes" id="UP000019062">
    <property type="component" value="Unassembled WGS sequence"/>
</dbReference>
<organism evidence="1 2">
    <name type="scientific">Viridibacillus arenosi FSL R5-213</name>
    <dbReference type="NCBI Taxonomy" id="1227360"/>
    <lineage>
        <taxon>Bacteria</taxon>
        <taxon>Bacillati</taxon>
        <taxon>Bacillota</taxon>
        <taxon>Bacilli</taxon>
        <taxon>Bacillales</taxon>
        <taxon>Caryophanaceae</taxon>
        <taxon>Viridibacillus</taxon>
    </lineage>
</organism>
<dbReference type="eggNOG" id="ENOG50337A3">
    <property type="taxonomic scope" value="Bacteria"/>
</dbReference>
<dbReference type="PATRIC" id="fig|1227360.4.peg.1371"/>
<reference evidence="1 2" key="1">
    <citation type="journal article" date="2014" name="BMC Genomics">
        <title>Genomic comparison of sporeforming bacilli isolated from milk.</title>
        <authorList>
            <person name="Moreno Switt A.I."/>
            <person name="Andrus A.D."/>
            <person name="Ranieri M.L."/>
            <person name="Orsi R.H."/>
            <person name="Ivy R."/>
            <person name="den Bakker H.C."/>
            <person name="Martin N.H."/>
            <person name="Wiedmann M."/>
            <person name="Boor K.J."/>
        </authorList>
    </citation>
    <scope>NUCLEOTIDE SEQUENCE [LARGE SCALE GENOMIC DNA]</scope>
    <source>
        <strain evidence="1 2">FSL R5-213</strain>
    </source>
</reference>
<protein>
    <recommendedName>
        <fullName evidence="3">DUF3977 domain-containing protein</fullName>
    </recommendedName>
</protein>